<sequence>MILIADSGGSKTDWALISLPTDTSKYVLKVRTQGVNPFHQSKDVILKVLEQELKPALCKAAEQNDSFLLKKDITECVSQIAFYGAGCTKNLSSVVSEALMVSFPSASIKVESDLLGAAHAVCGYEAGIACILGTGANSCQYDGENIVANVPPLGYILGDEGSGAVLGKLLLNGIFKGDLSTEIRNLYLEWSGLTYPEIIDKVYRQPLANRYLGGISKFIKENLQYAELESLVRFNFDNFFKKNILKYTTTSVRTISAVGGIAAAFEEQLRMSASTFNFKVGKVIASPIDGLIEYYS</sequence>
<evidence type="ECO:0000313" key="2">
    <source>
        <dbReference type="Proteomes" id="UP000029578"/>
    </source>
</evidence>
<dbReference type="SUPFAM" id="SSF53067">
    <property type="entry name" value="Actin-like ATPase domain"/>
    <property type="match status" value="2"/>
</dbReference>
<dbReference type="RefSeq" id="WP_036865344.1">
    <property type="nucleotide sequence ID" value="NZ_JRNS01000393.1"/>
</dbReference>
<dbReference type="Proteomes" id="UP000029578">
    <property type="component" value="Unassembled WGS sequence"/>
</dbReference>
<evidence type="ECO:0000313" key="1">
    <source>
        <dbReference type="EMBL" id="KGF46783.1"/>
    </source>
</evidence>
<dbReference type="InterPro" id="IPR052519">
    <property type="entry name" value="Euk-type_GlcNAc_Kinase"/>
</dbReference>
<name>A0A096AI85_9BACT</name>
<dbReference type="PANTHER" id="PTHR43190:SF3">
    <property type="entry name" value="N-ACETYL-D-GLUCOSAMINE KINASE"/>
    <property type="match status" value="1"/>
</dbReference>
<gene>
    <name evidence="1" type="ORF">HMPREF0661_07860</name>
</gene>
<comment type="caution">
    <text evidence="1">The sequence shown here is derived from an EMBL/GenBank/DDBJ whole genome shotgun (WGS) entry which is preliminary data.</text>
</comment>
<dbReference type="AlphaFoldDB" id="A0A096AI85"/>
<accession>A0A096AI85</accession>
<reference evidence="1 2" key="1">
    <citation type="submission" date="2014-07" db="EMBL/GenBank/DDBJ databases">
        <authorList>
            <person name="McCorrison J."/>
            <person name="Sanka R."/>
            <person name="Torralba M."/>
            <person name="Gillis M."/>
            <person name="Haft D.H."/>
            <person name="Methe B."/>
            <person name="Sutton G."/>
            <person name="Nelson K.E."/>
        </authorList>
    </citation>
    <scope>NUCLEOTIDE SEQUENCE [LARGE SCALE GENOMIC DNA]</scope>
    <source>
        <strain evidence="1 2">DNF00666</strain>
    </source>
</reference>
<organism evidence="1 2">
    <name type="scientific">Prevotella melaninogenica DNF00666</name>
    <dbReference type="NCBI Taxonomy" id="1401073"/>
    <lineage>
        <taxon>Bacteria</taxon>
        <taxon>Pseudomonadati</taxon>
        <taxon>Bacteroidota</taxon>
        <taxon>Bacteroidia</taxon>
        <taxon>Bacteroidales</taxon>
        <taxon>Prevotellaceae</taxon>
        <taxon>Prevotella</taxon>
    </lineage>
</organism>
<dbReference type="PANTHER" id="PTHR43190">
    <property type="entry name" value="N-ACETYL-D-GLUCOSAMINE KINASE"/>
    <property type="match status" value="1"/>
</dbReference>
<dbReference type="Gene3D" id="3.30.420.40">
    <property type="match status" value="2"/>
</dbReference>
<dbReference type="CDD" id="cd24079">
    <property type="entry name" value="ASKHA_NBD_PG1100-like"/>
    <property type="match status" value="1"/>
</dbReference>
<dbReference type="EMBL" id="JRNS01000393">
    <property type="protein sequence ID" value="KGF46783.1"/>
    <property type="molecule type" value="Genomic_DNA"/>
</dbReference>
<dbReference type="InterPro" id="IPR043129">
    <property type="entry name" value="ATPase_NBD"/>
</dbReference>
<proteinExistence type="predicted"/>
<protein>
    <submittedName>
        <fullName evidence="1">ATPase</fullName>
    </submittedName>
</protein>
<dbReference type="Gene3D" id="1.10.720.160">
    <property type="match status" value="1"/>
</dbReference>